<name>A0A5M3MLN9_CONPW</name>
<dbReference type="Proteomes" id="UP000053558">
    <property type="component" value="Unassembled WGS sequence"/>
</dbReference>
<sequence length="370" mass="41007">MAIEKTPALFSPFRVGEVDLKHRVVLAPLTRFRGYDDHTPGPLAAEYYAQRASMPGTLMIAEATFACAVGGGYANVPGIYTDAHIEGWKKVTDAIHAKGSYIYLQMWSLGRTADPKFLASEGFEFTAASDIPMKAYAEEGHPNPRPMTLAEVKEHVQLYATAAENAIKAGFDGVEIHSAHGYLIDQFLQDVSNNRTDEYGGSIENRSRFGLEVAAAVVKAIGASRVGIRLSAWSEFQDMRMKDPVPTYTYYVKELKKLNLSYMHVVEPRMNGNEDVEDATGSNEFIREIWGDSPFIVAGGYTRESALKTAEEKGVLIAFGRNYISNPDLPRRLLEDLPLTPPDRTKYYVPGSHTAEGYTDWPFAEETTKA</sequence>
<dbReference type="CDD" id="cd02933">
    <property type="entry name" value="OYE_like_FMN"/>
    <property type="match status" value="1"/>
</dbReference>
<dbReference type="InterPro" id="IPR001155">
    <property type="entry name" value="OxRdtase_FMN_N"/>
</dbReference>
<dbReference type="RefSeq" id="XP_007770219.1">
    <property type="nucleotide sequence ID" value="XM_007772029.1"/>
</dbReference>
<dbReference type="OrthoDB" id="276546at2759"/>
<dbReference type="Gene3D" id="3.20.20.70">
    <property type="entry name" value="Aldolase class I"/>
    <property type="match status" value="1"/>
</dbReference>
<dbReference type="PANTHER" id="PTHR22893:SF91">
    <property type="entry name" value="NADPH DEHYDROGENASE 2-RELATED"/>
    <property type="match status" value="1"/>
</dbReference>
<evidence type="ECO:0000313" key="3">
    <source>
        <dbReference type="Proteomes" id="UP000053558"/>
    </source>
</evidence>
<dbReference type="OMA" id="WHVGRFS"/>
<dbReference type="AlphaFoldDB" id="A0A5M3MLN9"/>
<evidence type="ECO:0000259" key="1">
    <source>
        <dbReference type="Pfam" id="PF00724"/>
    </source>
</evidence>
<accession>A0A5M3MLN9</accession>
<dbReference type="InterPro" id="IPR045247">
    <property type="entry name" value="Oye-like"/>
</dbReference>
<dbReference type="InterPro" id="IPR013785">
    <property type="entry name" value="Aldolase_TIM"/>
</dbReference>
<gene>
    <name evidence="2" type="ORF">CONPUDRAFT_138055</name>
</gene>
<feature type="domain" description="NADH:flavin oxidoreductase/NADH oxidase N-terminal" evidence="1">
    <location>
        <begin position="9"/>
        <end position="338"/>
    </location>
</feature>
<reference evidence="3" key="1">
    <citation type="journal article" date="2012" name="Science">
        <title>The Paleozoic origin of enzymatic lignin decomposition reconstructed from 31 fungal genomes.</title>
        <authorList>
            <person name="Floudas D."/>
            <person name="Binder M."/>
            <person name="Riley R."/>
            <person name="Barry K."/>
            <person name="Blanchette R.A."/>
            <person name="Henrissat B."/>
            <person name="Martinez A.T."/>
            <person name="Otillar R."/>
            <person name="Spatafora J.W."/>
            <person name="Yadav J.S."/>
            <person name="Aerts A."/>
            <person name="Benoit I."/>
            <person name="Boyd A."/>
            <person name="Carlson A."/>
            <person name="Copeland A."/>
            <person name="Coutinho P.M."/>
            <person name="de Vries R.P."/>
            <person name="Ferreira P."/>
            <person name="Findley K."/>
            <person name="Foster B."/>
            <person name="Gaskell J."/>
            <person name="Glotzer D."/>
            <person name="Gorecki P."/>
            <person name="Heitman J."/>
            <person name="Hesse C."/>
            <person name="Hori C."/>
            <person name="Igarashi K."/>
            <person name="Jurgens J.A."/>
            <person name="Kallen N."/>
            <person name="Kersten P."/>
            <person name="Kohler A."/>
            <person name="Kuees U."/>
            <person name="Kumar T.K.A."/>
            <person name="Kuo A."/>
            <person name="LaButti K."/>
            <person name="Larrondo L.F."/>
            <person name="Lindquist E."/>
            <person name="Ling A."/>
            <person name="Lombard V."/>
            <person name="Lucas S."/>
            <person name="Lundell T."/>
            <person name="Martin R."/>
            <person name="McLaughlin D.J."/>
            <person name="Morgenstern I."/>
            <person name="Morin E."/>
            <person name="Murat C."/>
            <person name="Nagy L.G."/>
            <person name="Nolan M."/>
            <person name="Ohm R.A."/>
            <person name="Patyshakuliyeva A."/>
            <person name="Rokas A."/>
            <person name="Ruiz-Duenas F.J."/>
            <person name="Sabat G."/>
            <person name="Salamov A."/>
            <person name="Samejima M."/>
            <person name="Schmutz J."/>
            <person name="Slot J.C."/>
            <person name="St John F."/>
            <person name="Stenlid J."/>
            <person name="Sun H."/>
            <person name="Sun S."/>
            <person name="Syed K."/>
            <person name="Tsang A."/>
            <person name="Wiebenga A."/>
            <person name="Young D."/>
            <person name="Pisabarro A."/>
            <person name="Eastwood D.C."/>
            <person name="Martin F."/>
            <person name="Cullen D."/>
            <person name="Grigoriev I.V."/>
            <person name="Hibbett D.S."/>
        </authorList>
    </citation>
    <scope>NUCLEOTIDE SEQUENCE [LARGE SCALE GENOMIC DNA]</scope>
    <source>
        <strain evidence="3">RWD-64-598 SS2</strain>
    </source>
</reference>
<dbReference type="FunFam" id="3.20.20.70:FF:000138">
    <property type="entry name" value="NADPH dehydrogenase 1"/>
    <property type="match status" value="1"/>
</dbReference>
<dbReference type="Pfam" id="PF00724">
    <property type="entry name" value="Oxidored_FMN"/>
    <property type="match status" value="1"/>
</dbReference>
<dbReference type="GeneID" id="19201130"/>
<dbReference type="PANTHER" id="PTHR22893">
    <property type="entry name" value="NADH OXIDOREDUCTASE-RELATED"/>
    <property type="match status" value="1"/>
</dbReference>
<comment type="caution">
    <text evidence="2">The sequence shown here is derived from an EMBL/GenBank/DDBJ whole genome shotgun (WGS) entry which is preliminary data.</text>
</comment>
<dbReference type="EMBL" id="JH711580">
    <property type="protein sequence ID" value="EIW79890.1"/>
    <property type="molecule type" value="Genomic_DNA"/>
</dbReference>
<dbReference type="GO" id="GO:0010181">
    <property type="term" value="F:FMN binding"/>
    <property type="evidence" value="ECO:0007669"/>
    <property type="project" value="InterPro"/>
</dbReference>
<dbReference type="KEGG" id="cput:CONPUDRAFT_138055"/>
<proteinExistence type="predicted"/>
<dbReference type="GO" id="GO:0003959">
    <property type="term" value="F:NADPH dehydrogenase activity"/>
    <property type="evidence" value="ECO:0007669"/>
    <property type="project" value="TreeGrafter"/>
</dbReference>
<evidence type="ECO:0000313" key="2">
    <source>
        <dbReference type="EMBL" id="EIW79890.1"/>
    </source>
</evidence>
<dbReference type="SUPFAM" id="SSF51395">
    <property type="entry name" value="FMN-linked oxidoreductases"/>
    <property type="match status" value="1"/>
</dbReference>
<organism evidence="2 3">
    <name type="scientific">Coniophora puteana (strain RWD-64-598)</name>
    <name type="common">Brown rot fungus</name>
    <dbReference type="NCBI Taxonomy" id="741705"/>
    <lineage>
        <taxon>Eukaryota</taxon>
        <taxon>Fungi</taxon>
        <taxon>Dikarya</taxon>
        <taxon>Basidiomycota</taxon>
        <taxon>Agaricomycotina</taxon>
        <taxon>Agaricomycetes</taxon>
        <taxon>Agaricomycetidae</taxon>
        <taxon>Boletales</taxon>
        <taxon>Coniophorineae</taxon>
        <taxon>Coniophoraceae</taxon>
        <taxon>Coniophora</taxon>
    </lineage>
</organism>
<keyword evidence="3" id="KW-1185">Reference proteome</keyword>
<protein>
    <submittedName>
        <fullName evidence="2">FMN-linked oxidoreductase</fullName>
    </submittedName>
</protein>